<sequence length="97" mass="10840">MIKIEEAASQCRSNEAYCEDYDIVDGHVCSLDWPLADISDSTHLHLVATHILYCVIRMLRPTNGWSWSDAISNLSSRGTPVASGYCRGQEIPRTKRG</sequence>
<dbReference type="AlphaFoldDB" id="A0ABC8R7F7"/>
<keyword evidence="3" id="KW-1185">Reference proteome</keyword>
<dbReference type="Proteomes" id="UP001642360">
    <property type="component" value="Unassembled WGS sequence"/>
</dbReference>
<accession>A0ABC8R7F7</accession>
<evidence type="ECO:0000313" key="2">
    <source>
        <dbReference type="EMBL" id="CAK9140926.1"/>
    </source>
</evidence>
<evidence type="ECO:0000313" key="3">
    <source>
        <dbReference type="Proteomes" id="UP001642360"/>
    </source>
</evidence>
<comment type="caution">
    <text evidence="2">The sequence shown here is derived from an EMBL/GenBank/DDBJ whole genome shotgun (WGS) entry which is preliminary data.</text>
</comment>
<gene>
    <name evidence="2" type="ORF">ILEXP_LOCUS8432</name>
</gene>
<feature type="region of interest" description="Disordered" evidence="1">
    <location>
        <begin position="77"/>
        <end position="97"/>
    </location>
</feature>
<dbReference type="EMBL" id="CAUOFW020001081">
    <property type="protein sequence ID" value="CAK9140926.1"/>
    <property type="molecule type" value="Genomic_DNA"/>
</dbReference>
<organism evidence="2 3">
    <name type="scientific">Ilex paraguariensis</name>
    <name type="common">yerba mate</name>
    <dbReference type="NCBI Taxonomy" id="185542"/>
    <lineage>
        <taxon>Eukaryota</taxon>
        <taxon>Viridiplantae</taxon>
        <taxon>Streptophyta</taxon>
        <taxon>Embryophyta</taxon>
        <taxon>Tracheophyta</taxon>
        <taxon>Spermatophyta</taxon>
        <taxon>Magnoliopsida</taxon>
        <taxon>eudicotyledons</taxon>
        <taxon>Gunneridae</taxon>
        <taxon>Pentapetalae</taxon>
        <taxon>asterids</taxon>
        <taxon>campanulids</taxon>
        <taxon>Aquifoliales</taxon>
        <taxon>Aquifoliaceae</taxon>
        <taxon>Ilex</taxon>
    </lineage>
</organism>
<reference evidence="2 3" key="1">
    <citation type="submission" date="2024-02" db="EMBL/GenBank/DDBJ databases">
        <authorList>
            <person name="Vignale AGUSTIN F."/>
            <person name="Sosa J E."/>
            <person name="Modenutti C."/>
        </authorList>
    </citation>
    <scope>NUCLEOTIDE SEQUENCE [LARGE SCALE GENOMIC DNA]</scope>
</reference>
<evidence type="ECO:0000256" key="1">
    <source>
        <dbReference type="SAM" id="MobiDB-lite"/>
    </source>
</evidence>
<protein>
    <submittedName>
        <fullName evidence="2">Uncharacterized protein</fullName>
    </submittedName>
</protein>
<proteinExistence type="predicted"/>
<name>A0ABC8R7F7_9AQUA</name>